<evidence type="ECO:0000256" key="1">
    <source>
        <dbReference type="SAM" id="MobiDB-lite"/>
    </source>
</evidence>
<organism evidence="2 3">
    <name type="scientific">Cellulomonas fimi</name>
    <dbReference type="NCBI Taxonomy" id="1708"/>
    <lineage>
        <taxon>Bacteria</taxon>
        <taxon>Bacillati</taxon>
        <taxon>Actinomycetota</taxon>
        <taxon>Actinomycetes</taxon>
        <taxon>Micrococcales</taxon>
        <taxon>Cellulomonadaceae</taxon>
        <taxon>Cellulomonas</taxon>
    </lineage>
</organism>
<feature type="region of interest" description="Disordered" evidence="1">
    <location>
        <begin position="1"/>
        <end position="27"/>
    </location>
</feature>
<protein>
    <submittedName>
        <fullName evidence="2">Uncharacterized protein</fullName>
    </submittedName>
</protein>
<evidence type="ECO:0000313" key="3">
    <source>
        <dbReference type="Proteomes" id="UP000562124"/>
    </source>
</evidence>
<gene>
    <name evidence="2" type="ORF">HIR71_10730</name>
</gene>
<dbReference type="RefSeq" id="WP_169325058.1">
    <property type="nucleotide sequence ID" value="NZ_JABCJJ010000015.1"/>
</dbReference>
<feature type="compositionally biased region" description="Low complexity" evidence="1">
    <location>
        <begin position="7"/>
        <end position="27"/>
    </location>
</feature>
<accession>A0A7Y0QHV4</accession>
<reference evidence="2 3" key="1">
    <citation type="submission" date="2020-04" db="EMBL/GenBank/DDBJ databases">
        <title>Sequencing and Assembly of C. fimi.</title>
        <authorList>
            <person name="Ramsey A.R."/>
        </authorList>
    </citation>
    <scope>NUCLEOTIDE SEQUENCE [LARGE SCALE GENOMIC DNA]</scope>
    <source>
        <strain evidence="2 3">SB</strain>
    </source>
</reference>
<dbReference type="EMBL" id="JABCJJ010000015">
    <property type="protein sequence ID" value="NMR20685.1"/>
    <property type="molecule type" value="Genomic_DNA"/>
</dbReference>
<sequence length="55" mass="5010">MTGGASGADAPTQPAGTGPTPTPVLPGLASLTALETLGDDDAGTCVDGVCAVPGG</sequence>
<keyword evidence="3" id="KW-1185">Reference proteome</keyword>
<dbReference type="Proteomes" id="UP000562124">
    <property type="component" value="Unassembled WGS sequence"/>
</dbReference>
<dbReference type="AlphaFoldDB" id="A0A7Y0QHV4"/>
<comment type="caution">
    <text evidence="2">The sequence shown here is derived from an EMBL/GenBank/DDBJ whole genome shotgun (WGS) entry which is preliminary data.</text>
</comment>
<evidence type="ECO:0000313" key="2">
    <source>
        <dbReference type="EMBL" id="NMR20685.1"/>
    </source>
</evidence>
<name>A0A7Y0QHV4_CELFI</name>
<proteinExistence type="predicted"/>